<dbReference type="InterPro" id="IPR011990">
    <property type="entry name" value="TPR-like_helical_dom_sf"/>
</dbReference>
<dbReference type="EMBL" id="HBIJ01005629">
    <property type="protein sequence ID" value="CAE0363239.1"/>
    <property type="molecule type" value="Transcribed_RNA"/>
</dbReference>
<evidence type="ECO:0000256" key="5">
    <source>
        <dbReference type="PROSITE-ProRule" id="PRU00339"/>
    </source>
</evidence>
<evidence type="ECO:0000256" key="2">
    <source>
        <dbReference type="ARBA" id="ARBA00022741"/>
    </source>
</evidence>
<dbReference type="PANTHER" id="PTHR45639">
    <property type="entry name" value="HSC70CB, ISOFORM G-RELATED"/>
    <property type="match status" value="1"/>
</dbReference>
<protein>
    <submittedName>
        <fullName evidence="7">Uncharacterized protein</fullName>
    </submittedName>
</protein>
<dbReference type="SUPFAM" id="SSF53067">
    <property type="entry name" value="Actin-like ATPase domain"/>
    <property type="match status" value="2"/>
</dbReference>
<evidence type="ECO:0000256" key="1">
    <source>
        <dbReference type="ARBA" id="ARBA00022737"/>
    </source>
</evidence>
<gene>
    <name evidence="7" type="ORF">ALAG00032_LOCUS3980</name>
</gene>
<dbReference type="GO" id="GO:0005829">
    <property type="term" value="C:cytosol"/>
    <property type="evidence" value="ECO:0007669"/>
    <property type="project" value="TreeGrafter"/>
</dbReference>
<keyword evidence="2" id="KW-0547">Nucleotide-binding</keyword>
<dbReference type="InterPro" id="IPR013105">
    <property type="entry name" value="TPR_2"/>
</dbReference>
<feature type="region of interest" description="Disordered" evidence="6">
    <location>
        <begin position="503"/>
        <end position="532"/>
    </location>
</feature>
<dbReference type="Gene3D" id="1.25.40.10">
    <property type="entry name" value="Tetratricopeptide repeat domain"/>
    <property type="match status" value="1"/>
</dbReference>
<dbReference type="InterPro" id="IPR013126">
    <property type="entry name" value="Hsp_70_fam"/>
</dbReference>
<evidence type="ECO:0000256" key="6">
    <source>
        <dbReference type="SAM" id="MobiDB-lite"/>
    </source>
</evidence>
<reference evidence="7" key="1">
    <citation type="submission" date="2021-01" db="EMBL/GenBank/DDBJ databases">
        <authorList>
            <person name="Corre E."/>
            <person name="Pelletier E."/>
            <person name="Niang G."/>
            <person name="Scheremetjew M."/>
            <person name="Finn R."/>
            <person name="Kale V."/>
            <person name="Holt S."/>
            <person name="Cochrane G."/>
            <person name="Meng A."/>
            <person name="Brown T."/>
            <person name="Cohen L."/>
        </authorList>
    </citation>
    <scope>NUCLEOTIDE SEQUENCE</scope>
    <source>
        <strain evidence="7">CCMP1510</strain>
    </source>
</reference>
<dbReference type="GO" id="GO:0005524">
    <property type="term" value="F:ATP binding"/>
    <property type="evidence" value="ECO:0007669"/>
    <property type="project" value="UniProtKB-KW"/>
</dbReference>
<evidence type="ECO:0000313" key="7">
    <source>
        <dbReference type="EMBL" id="CAE0363239.1"/>
    </source>
</evidence>
<dbReference type="GO" id="GO:0005634">
    <property type="term" value="C:nucleus"/>
    <property type="evidence" value="ECO:0007669"/>
    <property type="project" value="TreeGrafter"/>
</dbReference>
<dbReference type="InterPro" id="IPR019734">
    <property type="entry name" value="TPR_rpt"/>
</dbReference>
<feature type="repeat" description="TPR" evidence="5">
    <location>
        <begin position="631"/>
        <end position="664"/>
    </location>
</feature>
<dbReference type="SUPFAM" id="SSF48452">
    <property type="entry name" value="TPR-like"/>
    <property type="match status" value="1"/>
</dbReference>
<sequence length="730" mass="80967">MSEEGTLLVGLDVGGSTSAISLPNGDIVRNELGGHTSSSLCSYLNQERFIGEAAVAQVSTNASGTILIGELMYEESALKSHRRFQEKENGNVVVNYGDNENFELDKASVLAALVKKLAKLGKTSKVSFAVPTCWDDSQLSLVATAVQVAKLELIAIPKYEECLCAVYVLKHTPSISLGERRVVAMIDIGRCQTTCSIVAFSNPEEKEPETLATVSTHQGVSVAALDAALFDWLKQTKLSNHVAEAAAPGTKKGARLLSSVQALRKLLSTMKEASVVCENLDEDNDVSITLTRTEFTSATESVLFALRSLLENCKNKCQCPIDAVEVLGGGGRVTLFRSVIAEVFDVPEDALGAKLDDASIAHGAALIALSLAQKNNAEIPDNETITDKSPSSFSVDETRVKALIALEDEMSERDNLMALVKGERNRLESLILELRRPEELSSHSQLMNALDEHEDWLWENKEIADPKDFCQRLVEKRTKLEEFAKELCPDYFANLEAERAKTEAEIEASAAQAEKHQDDEDDDERREDKINADTRKLKFSDRMRLVNKNKDEATELFKDGNILHAAKRYKDALGHAIKLDPDSIQPDEAQQLLKMKIDLNVNLSLCWTKLNNLEQSLRACEAALKLDDSHPKALFRRAFVYEQTKRFEEARTDLKRALSLVPEDKALNQLLKRVDAQITRQKKTGKKDVGKSVCILNLTPSFFSIIFLYILDVSQLSSLSKIRIFIFLFL</sequence>
<dbReference type="SMART" id="SM00028">
    <property type="entry name" value="TPR"/>
    <property type="match status" value="3"/>
</dbReference>
<proteinExistence type="predicted"/>
<keyword evidence="4" id="KW-0067">ATP-binding</keyword>
<dbReference type="PANTHER" id="PTHR45639:SF28">
    <property type="entry name" value="HEAT SHOCK PROTEIN-LIKE PROTEIN"/>
    <property type="match status" value="1"/>
</dbReference>
<evidence type="ECO:0000256" key="3">
    <source>
        <dbReference type="ARBA" id="ARBA00022803"/>
    </source>
</evidence>
<dbReference type="PROSITE" id="PS50005">
    <property type="entry name" value="TPR"/>
    <property type="match status" value="1"/>
</dbReference>
<accession>A0A7S3NKB9</accession>
<organism evidence="7">
    <name type="scientific">Aureoumbra lagunensis</name>
    <dbReference type="NCBI Taxonomy" id="44058"/>
    <lineage>
        <taxon>Eukaryota</taxon>
        <taxon>Sar</taxon>
        <taxon>Stramenopiles</taxon>
        <taxon>Ochrophyta</taxon>
        <taxon>Pelagophyceae</taxon>
        <taxon>Pelagomonadales</taxon>
        <taxon>Aureoumbra</taxon>
    </lineage>
</organism>
<dbReference type="AlphaFoldDB" id="A0A7S3NKB9"/>
<evidence type="ECO:0000256" key="4">
    <source>
        <dbReference type="ARBA" id="ARBA00022840"/>
    </source>
</evidence>
<keyword evidence="3 5" id="KW-0802">TPR repeat</keyword>
<dbReference type="Gene3D" id="3.30.30.30">
    <property type="match status" value="1"/>
</dbReference>
<keyword evidence="1" id="KW-0677">Repeat</keyword>
<dbReference type="GO" id="GO:0140662">
    <property type="term" value="F:ATP-dependent protein folding chaperone"/>
    <property type="evidence" value="ECO:0007669"/>
    <property type="project" value="InterPro"/>
</dbReference>
<dbReference type="InterPro" id="IPR043129">
    <property type="entry name" value="ATPase_NBD"/>
</dbReference>
<dbReference type="Pfam" id="PF00012">
    <property type="entry name" value="HSP70"/>
    <property type="match status" value="1"/>
</dbReference>
<name>A0A7S3NKB9_9STRA</name>
<dbReference type="Gene3D" id="3.90.640.10">
    <property type="entry name" value="Actin, Chain A, domain 4"/>
    <property type="match status" value="1"/>
</dbReference>
<dbReference type="Pfam" id="PF07719">
    <property type="entry name" value="TPR_2"/>
    <property type="match status" value="1"/>
</dbReference>
<dbReference type="Gene3D" id="3.30.420.40">
    <property type="match status" value="2"/>
</dbReference>